<evidence type="ECO:0000256" key="4">
    <source>
        <dbReference type="ARBA" id="ARBA00022519"/>
    </source>
</evidence>
<dbReference type="AlphaFoldDB" id="A0A7M2Z102"/>
<evidence type="ECO:0000256" key="10">
    <source>
        <dbReference type="ARBA" id="ARBA00035686"/>
    </source>
</evidence>
<keyword evidence="7 11" id="KW-1133">Transmembrane helix</keyword>
<dbReference type="CDD" id="cd06579">
    <property type="entry name" value="TM_PBP1_transp_AraH_like"/>
    <property type="match status" value="1"/>
</dbReference>
<feature type="transmembrane region" description="Helical" evidence="11">
    <location>
        <begin position="302"/>
        <end position="322"/>
    </location>
</feature>
<comment type="caution">
    <text evidence="12">The sequence shown here is derived from an EMBL/GenBank/DDBJ whole genome shotgun (WGS) entry which is preliminary data.</text>
</comment>
<dbReference type="PANTHER" id="PTHR32196">
    <property type="entry name" value="ABC TRANSPORTER PERMEASE PROTEIN YPHD-RELATED-RELATED"/>
    <property type="match status" value="1"/>
</dbReference>
<sequence>MIEIADDADRVAGTTADERVARVGVLARALRRPDIGALIGAVAVFLLFAYTARDVNWVSDGSIISSWVNTAAYVGIVAAPVALLMIGGEFDLSAGVMVGSSGLLLGLLTTRADWNIWPAIVVVILFGLTVGFLNGYTVVRTKLPSFIVTLGTFFILRGLNAGGVISLTGTVSIDEIDAASGFDSARKLFASTIWPQYGLSVTVVWWLGITVLAAWLLARTRFGNWIFSVGGDPVAARNVGVPVARTKILLFMMTSTVASLWGIMIAISLRGIQSNEGVGREFEFIIAAVVGGCLLTGGYGSVLGAAFGAAILGMAQIGIIVSQWDTNWVFFFEGVVLVLAVMLNTAIRRRAERSR</sequence>
<evidence type="ECO:0000256" key="11">
    <source>
        <dbReference type="SAM" id="Phobius"/>
    </source>
</evidence>
<proteinExistence type="predicted"/>
<reference evidence="12 13" key="1">
    <citation type="submission" date="2018-07" db="EMBL/GenBank/DDBJ databases">
        <title>High-quality-draft genome sequence of Gaiella occulta.</title>
        <authorList>
            <person name="Severino R."/>
            <person name="Froufe H.J.C."/>
            <person name="Rainey F.A."/>
            <person name="Barroso C."/>
            <person name="Albuquerque L."/>
            <person name="Lobo-Da-Cunha A."/>
            <person name="Da Costa M.S."/>
            <person name="Egas C."/>
        </authorList>
    </citation>
    <scope>NUCLEOTIDE SEQUENCE [LARGE SCALE GENOMIC DNA]</scope>
    <source>
        <strain evidence="12 13">F2-233</strain>
    </source>
</reference>
<feature type="transmembrane region" description="Helical" evidence="11">
    <location>
        <begin position="64"/>
        <end position="85"/>
    </location>
</feature>
<feature type="transmembrane region" description="Helical" evidence="11">
    <location>
        <begin position="116"/>
        <end position="139"/>
    </location>
</feature>
<dbReference type="GO" id="GO:0022857">
    <property type="term" value="F:transmembrane transporter activity"/>
    <property type="evidence" value="ECO:0007669"/>
    <property type="project" value="InterPro"/>
</dbReference>
<evidence type="ECO:0000256" key="2">
    <source>
        <dbReference type="ARBA" id="ARBA00022448"/>
    </source>
</evidence>
<evidence type="ECO:0000256" key="9">
    <source>
        <dbReference type="ARBA" id="ARBA00035611"/>
    </source>
</evidence>
<comment type="subcellular location">
    <subcellularLocation>
        <location evidence="1">Cell membrane</location>
        <topology evidence="1">Multi-pass membrane protein</topology>
    </subcellularLocation>
</comment>
<evidence type="ECO:0000256" key="7">
    <source>
        <dbReference type="ARBA" id="ARBA00022989"/>
    </source>
</evidence>
<feature type="transmembrane region" description="Helical" evidence="11">
    <location>
        <begin position="278"/>
        <end position="295"/>
    </location>
</feature>
<keyword evidence="6 11" id="KW-0812">Transmembrane</keyword>
<evidence type="ECO:0000313" key="13">
    <source>
        <dbReference type="Proteomes" id="UP000254134"/>
    </source>
</evidence>
<organism evidence="12 13">
    <name type="scientific">Gaiella occulta</name>
    <dbReference type="NCBI Taxonomy" id="1002870"/>
    <lineage>
        <taxon>Bacteria</taxon>
        <taxon>Bacillati</taxon>
        <taxon>Actinomycetota</taxon>
        <taxon>Thermoleophilia</taxon>
        <taxon>Gaiellales</taxon>
        <taxon>Gaiellaceae</taxon>
        <taxon>Gaiella</taxon>
    </lineage>
</organism>
<dbReference type="EMBL" id="QQZY01000001">
    <property type="protein sequence ID" value="RDI75705.1"/>
    <property type="molecule type" value="Genomic_DNA"/>
</dbReference>
<dbReference type="InterPro" id="IPR001851">
    <property type="entry name" value="ABC_transp_permease"/>
</dbReference>
<reference evidence="13" key="2">
    <citation type="journal article" date="2019" name="MicrobiologyOpen">
        <title>High-quality draft genome sequence of Gaiella occulta isolated from a 150 meter deep mineral water borehole and comparison with the genome sequences of other deep-branching lineages of the phylum Actinobacteria.</title>
        <authorList>
            <person name="Severino R."/>
            <person name="Froufe H.J.C."/>
            <person name="Barroso C."/>
            <person name="Albuquerque L."/>
            <person name="Lobo-da-Cunha A."/>
            <person name="da Costa M.S."/>
            <person name="Egas C."/>
        </authorList>
    </citation>
    <scope>NUCLEOTIDE SEQUENCE [LARGE SCALE GENOMIC DNA]</scope>
    <source>
        <strain evidence="13">F2-233</strain>
    </source>
</reference>
<feature type="transmembrane region" description="Helical" evidence="11">
    <location>
        <begin position="35"/>
        <end position="52"/>
    </location>
</feature>
<dbReference type="GO" id="GO:0005886">
    <property type="term" value="C:plasma membrane"/>
    <property type="evidence" value="ECO:0007669"/>
    <property type="project" value="UniProtKB-SubCell"/>
</dbReference>
<protein>
    <recommendedName>
        <fullName evidence="10">Xylose transport system permease protein XylH</fullName>
    </recommendedName>
</protein>
<dbReference type="Proteomes" id="UP000254134">
    <property type="component" value="Unassembled WGS sequence"/>
</dbReference>
<keyword evidence="13" id="KW-1185">Reference proteome</keyword>
<feature type="transmembrane region" description="Helical" evidence="11">
    <location>
        <begin position="328"/>
        <end position="347"/>
    </location>
</feature>
<keyword evidence="8 11" id="KW-0472">Membrane</keyword>
<keyword evidence="2" id="KW-0813">Transport</keyword>
<comment type="function">
    <text evidence="9">Part of the binding-protein-dependent transport system for D-xylose. Probably responsible for the translocation of the substrate across the membrane.</text>
</comment>
<dbReference type="Pfam" id="PF02653">
    <property type="entry name" value="BPD_transp_2"/>
    <property type="match status" value="1"/>
</dbReference>
<evidence type="ECO:0000313" key="12">
    <source>
        <dbReference type="EMBL" id="RDI75705.1"/>
    </source>
</evidence>
<evidence type="ECO:0000256" key="1">
    <source>
        <dbReference type="ARBA" id="ARBA00004651"/>
    </source>
</evidence>
<keyword evidence="5" id="KW-0762">Sugar transport</keyword>
<evidence type="ECO:0000256" key="3">
    <source>
        <dbReference type="ARBA" id="ARBA00022475"/>
    </source>
</evidence>
<gene>
    <name evidence="12" type="ORF">Gocc_0124</name>
</gene>
<accession>A0A7M2Z102</accession>
<evidence type="ECO:0000256" key="5">
    <source>
        <dbReference type="ARBA" id="ARBA00022597"/>
    </source>
</evidence>
<dbReference type="PANTHER" id="PTHR32196:SF32">
    <property type="entry name" value="XYLOSE TRANSPORT SYSTEM PERMEASE PROTEIN XYLH"/>
    <property type="match status" value="1"/>
</dbReference>
<keyword evidence="4" id="KW-0997">Cell inner membrane</keyword>
<feature type="transmembrane region" description="Helical" evidence="11">
    <location>
        <begin position="248"/>
        <end position="272"/>
    </location>
</feature>
<name>A0A7M2Z102_9ACTN</name>
<dbReference type="RefSeq" id="WP_220150371.1">
    <property type="nucleotide sequence ID" value="NZ_QQZY01000001.1"/>
</dbReference>
<keyword evidence="3" id="KW-1003">Cell membrane</keyword>
<feature type="transmembrane region" description="Helical" evidence="11">
    <location>
        <begin position="146"/>
        <end position="173"/>
    </location>
</feature>
<feature type="transmembrane region" description="Helical" evidence="11">
    <location>
        <begin position="92"/>
        <end position="110"/>
    </location>
</feature>
<feature type="transmembrane region" description="Helical" evidence="11">
    <location>
        <begin position="193"/>
        <end position="218"/>
    </location>
</feature>
<evidence type="ECO:0000256" key="6">
    <source>
        <dbReference type="ARBA" id="ARBA00022692"/>
    </source>
</evidence>
<evidence type="ECO:0000256" key="8">
    <source>
        <dbReference type="ARBA" id="ARBA00023136"/>
    </source>
</evidence>